<dbReference type="RefSeq" id="WP_397095517.1">
    <property type="nucleotide sequence ID" value="NZ_JBIRYO010000033.1"/>
</dbReference>
<dbReference type="SUPFAM" id="SSF50370">
    <property type="entry name" value="Ricin B-like lectins"/>
    <property type="match status" value="1"/>
</dbReference>
<dbReference type="EMBL" id="JBIRYO010000033">
    <property type="protein sequence ID" value="MFI2478064.1"/>
    <property type="molecule type" value="Genomic_DNA"/>
</dbReference>
<evidence type="ECO:0000259" key="1">
    <source>
        <dbReference type="Pfam" id="PF00652"/>
    </source>
</evidence>
<dbReference type="InterPro" id="IPR035992">
    <property type="entry name" value="Ricin_B-like_lectins"/>
</dbReference>
<dbReference type="CDD" id="cd00161">
    <property type="entry name" value="beta-trefoil_Ricin-like"/>
    <property type="match status" value="1"/>
</dbReference>
<dbReference type="InterPro" id="IPR000772">
    <property type="entry name" value="Ricin_B_lectin"/>
</dbReference>
<evidence type="ECO:0000313" key="2">
    <source>
        <dbReference type="EMBL" id="MFI2478064.1"/>
    </source>
</evidence>
<organism evidence="2 3">
    <name type="scientific">Nocardia xishanensis</name>
    <dbReference type="NCBI Taxonomy" id="238964"/>
    <lineage>
        <taxon>Bacteria</taxon>
        <taxon>Bacillati</taxon>
        <taxon>Actinomycetota</taxon>
        <taxon>Actinomycetes</taxon>
        <taxon>Mycobacteriales</taxon>
        <taxon>Nocardiaceae</taxon>
        <taxon>Nocardia</taxon>
    </lineage>
</organism>
<dbReference type="Proteomes" id="UP001611415">
    <property type="component" value="Unassembled WGS sequence"/>
</dbReference>
<keyword evidence="3" id="KW-1185">Reference proteome</keyword>
<proteinExistence type="predicted"/>
<dbReference type="PROSITE" id="PS50231">
    <property type="entry name" value="RICIN_B_LECTIN"/>
    <property type="match status" value="1"/>
</dbReference>
<feature type="domain" description="Ricin B lectin" evidence="1">
    <location>
        <begin position="56"/>
        <end position="150"/>
    </location>
</feature>
<reference evidence="2 3" key="1">
    <citation type="submission" date="2024-10" db="EMBL/GenBank/DDBJ databases">
        <title>The Natural Products Discovery Center: Release of the First 8490 Sequenced Strains for Exploring Actinobacteria Biosynthetic Diversity.</title>
        <authorList>
            <person name="Kalkreuter E."/>
            <person name="Kautsar S.A."/>
            <person name="Yang D."/>
            <person name="Bader C.D."/>
            <person name="Teijaro C.N."/>
            <person name="Fluegel L."/>
            <person name="Davis C.M."/>
            <person name="Simpson J.R."/>
            <person name="Lauterbach L."/>
            <person name="Steele A.D."/>
            <person name="Gui C."/>
            <person name="Meng S."/>
            <person name="Li G."/>
            <person name="Viehrig K."/>
            <person name="Ye F."/>
            <person name="Su P."/>
            <person name="Kiefer A.F."/>
            <person name="Nichols A."/>
            <person name="Cepeda A.J."/>
            <person name="Yan W."/>
            <person name="Fan B."/>
            <person name="Jiang Y."/>
            <person name="Adhikari A."/>
            <person name="Zheng C.-J."/>
            <person name="Schuster L."/>
            <person name="Cowan T.M."/>
            <person name="Smanski M.J."/>
            <person name="Chevrette M.G."/>
            <person name="De Carvalho L.P.S."/>
            <person name="Shen B."/>
        </authorList>
    </citation>
    <scope>NUCLEOTIDE SEQUENCE [LARGE SCALE GENOMIC DNA]</scope>
    <source>
        <strain evidence="2 3">NPDC019275</strain>
    </source>
</reference>
<comment type="caution">
    <text evidence="2">The sequence shown here is derived from an EMBL/GenBank/DDBJ whole genome shotgun (WGS) entry which is preliminary data.</text>
</comment>
<name>A0ABW7XAK9_9NOCA</name>
<protein>
    <submittedName>
        <fullName evidence="2">RICIN domain-containing protein</fullName>
    </submittedName>
</protein>
<dbReference type="Pfam" id="PF00652">
    <property type="entry name" value="Ricin_B_lectin"/>
    <property type="match status" value="1"/>
</dbReference>
<accession>A0ABW7XAK9</accession>
<gene>
    <name evidence="2" type="ORF">ACH49W_32275</name>
</gene>
<sequence length="160" mass="17798">MTISKPSSTRRPFEEDLENKNKFRAGVAVIAAALASTVVWGPAAQAEPVAPDAETYYEIHVQHSHLCLDVADIRYDHGAPVLQARCGNGRNQNWKLVKSDYRTGYFMVQVKHSQKCLDVVDFSLDHGAPVVQADCRDTENQQWKLEPVGNDAPLWPVPGE</sequence>
<dbReference type="Gene3D" id="2.80.10.50">
    <property type="match status" value="1"/>
</dbReference>
<evidence type="ECO:0000313" key="3">
    <source>
        <dbReference type="Proteomes" id="UP001611415"/>
    </source>
</evidence>